<sequence>MNEPVVIAGGFLTEPGDYLSWIKALNKPPYSRKVYVSTVGRIRWAITRDDSFQPQILDLERVIKLALQRTGAEKVWLVGHSAGGRIARLWMGERPYGGLKCNGHRFVRGLISLGSPYTTKEPWATKSAAYANKYYPGAYYPDITYVSAIGKSVFARRNGSPAERFAYQSYKLQWPDNPNQWGDGFITVDGAYMPGAENHVLDGIYHYGLFGRIDYSHPSAAKIWAKHLEQEA</sequence>
<dbReference type="PANTHER" id="PTHR47909">
    <property type="entry name" value="ALPHA/BETA-HYDROLASES SUPERFAMILY PROTEIN"/>
    <property type="match status" value="1"/>
</dbReference>
<organism evidence="2 4">
    <name type="scientific">Candidatus Chlorohelix allophototropha</name>
    <dbReference type="NCBI Taxonomy" id="3003348"/>
    <lineage>
        <taxon>Bacteria</taxon>
        <taxon>Bacillati</taxon>
        <taxon>Chloroflexota</taxon>
        <taxon>Chloroflexia</taxon>
        <taxon>Candidatus Chloroheliales</taxon>
        <taxon>Candidatus Chloroheliaceae</taxon>
        <taxon>Candidatus Chlorohelix</taxon>
    </lineage>
</organism>
<feature type="domain" description="AB hydrolase-1" evidence="1">
    <location>
        <begin position="55"/>
        <end position="115"/>
    </location>
</feature>
<proteinExistence type="predicted"/>
<dbReference type="EMBL" id="JACATZ010000001">
    <property type="protein sequence ID" value="NWJ44952.1"/>
    <property type="molecule type" value="Genomic_DNA"/>
</dbReference>
<gene>
    <name evidence="2" type="ORF">HXX08_03650</name>
    <name evidence="3" type="ORF">OZ401_000078</name>
</gene>
<accession>A0A8T7LXL3</accession>
<dbReference type="GO" id="GO:0016787">
    <property type="term" value="F:hydrolase activity"/>
    <property type="evidence" value="ECO:0007669"/>
    <property type="project" value="UniProtKB-KW"/>
</dbReference>
<dbReference type="Pfam" id="PF00561">
    <property type="entry name" value="Abhydrolase_1"/>
    <property type="match status" value="1"/>
</dbReference>
<dbReference type="SUPFAM" id="SSF53474">
    <property type="entry name" value="alpha/beta-Hydrolases"/>
    <property type="match status" value="1"/>
</dbReference>
<evidence type="ECO:0000313" key="4">
    <source>
        <dbReference type="Proteomes" id="UP000521676"/>
    </source>
</evidence>
<dbReference type="Proteomes" id="UP000521676">
    <property type="component" value="Unassembled WGS sequence"/>
</dbReference>
<dbReference type="PANTHER" id="PTHR47909:SF2">
    <property type="entry name" value="GPI INOSITOL-DEACYLASE"/>
    <property type="match status" value="1"/>
</dbReference>
<evidence type="ECO:0000313" key="3">
    <source>
        <dbReference type="EMBL" id="WJW66833.1"/>
    </source>
</evidence>
<dbReference type="RefSeq" id="WP_341468726.1">
    <property type="nucleotide sequence ID" value="NZ_CP128399.1"/>
</dbReference>
<name>A0A8T7LXL3_9CHLR</name>
<dbReference type="Gene3D" id="3.40.50.1820">
    <property type="entry name" value="alpha/beta hydrolase"/>
    <property type="match status" value="1"/>
</dbReference>
<dbReference type="InterPro" id="IPR029058">
    <property type="entry name" value="AB_hydrolase_fold"/>
</dbReference>
<reference evidence="2 4" key="1">
    <citation type="submission" date="2020-06" db="EMBL/GenBank/DDBJ databases">
        <title>Anoxygenic phototrophic Chloroflexota member uses a Type I reaction center.</title>
        <authorList>
            <person name="Tsuji J.M."/>
            <person name="Shaw N.A."/>
            <person name="Nagashima S."/>
            <person name="Venkiteswaran J."/>
            <person name="Schiff S.L."/>
            <person name="Hanada S."/>
            <person name="Tank M."/>
            <person name="Neufeld J.D."/>
        </authorList>
    </citation>
    <scope>NUCLEOTIDE SEQUENCE [LARGE SCALE GENOMIC DNA]</scope>
    <source>
        <strain evidence="2">L227-S17</strain>
    </source>
</reference>
<dbReference type="InterPro" id="IPR000073">
    <property type="entry name" value="AB_hydrolase_1"/>
</dbReference>
<keyword evidence="5" id="KW-1185">Reference proteome</keyword>
<dbReference type="EMBL" id="CP128399">
    <property type="protein sequence ID" value="WJW66833.1"/>
    <property type="molecule type" value="Genomic_DNA"/>
</dbReference>
<evidence type="ECO:0000313" key="2">
    <source>
        <dbReference type="EMBL" id="NWJ44952.1"/>
    </source>
</evidence>
<evidence type="ECO:0000313" key="5">
    <source>
        <dbReference type="Proteomes" id="UP001431572"/>
    </source>
</evidence>
<keyword evidence="2" id="KW-0378">Hydrolase</keyword>
<dbReference type="AlphaFoldDB" id="A0A8T7LXL3"/>
<protein>
    <submittedName>
        <fullName evidence="2">Alpha/beta fold hydrolase</fullName>
    </submittedName>
</protein>
<dbReference type="Proteomes" id="UP001431572">
    <property type="component" value="Chromosome 1"/>
</dbReference>
<evidence type="ECO:0000259" key="1">
    <source>
        <dbReference type="Pfam" id="PF00561"/>
    </source>
</evidence>
<reference evidence="3" key="2">
    <citation type="journal article" date="2024" name="Nature">
        <title>Anoxygenic phototroph of the Chloroflexota uses a type I reaction centre.</title>
        <authorList>
            <person name="Tsuji J.M."/>
            <person name="Shaw N.A."/>
            <person name="Nagashima S."/>
            <person name="Venkiteswaran J.J."/>
            <person name="Schiff S.L."/>
            <person name="Watanabe T."/>
            <person name="Fukui M."/>
            <person name="Hanada S."/>
            <person name="Tank M."/>
            <person name="Neufeld J.D."/>
        </authorList>
    </citation>
    <scope>NUCLEOTIDE SEQUENCE</scope>
    <source>
        <strain evidence="3">L227-S17</strain>
    </source>
</reference>